<keyword evidence="2" id="KW-1185">Reference proteome</keyword>
<protein>
    <submittedName>
        <fullName evidence="1">Uncharacterized protein</fullName>
    </submittedName>
</protein>
<comment type="caution">
    <text evidence="1">The sequence shown here is derived from an EMBL/GenBank/DDBJ whole genome shotgun (WGS) entry which is preliminary data.</text>
</comment>
<accession>A0ACB7IN60</accession>
<proteinExistence type="predicted"/>
<gene>
    <name evidence="1" type="ORF">CCMSSC00406_0008194</name>
</gene>
<evidence type="ECO:0000313" key="2">
    <source>
        <dbReference type="Proteomes" id="UP000824881"/>
    </source>
</evidence>
<reference evidence="1 2" key="1">
    <citation type="journal article" date="2021" name="Appl. Environ. Microbiol.">
        <title>Genetic linkage and physical mapping for an oyster mushroom Pleurotus cornucopiae and QTL analysis for the trait cap color.</title>
        <authorList>
            <person name="Zhang Y."/>
            <person name="Gao W."/>
            <person name="Sonnenberg A."/>
            <person name="Chen Q."/>
            <person name="Zhang J."/>
            <person name="Huang C."/>
        </authorList>
    </citation>
    <scope>NUCLEOTIDE SEQUENCE [LARGE SCALE GENOMIC DNA]</scope>
    <source>
        <strain evidence="1">CCMSSC00406</strain>
    </source>
</reference>
<organism evidence="1 2">
    <name type="scientific">Pleurotus cornucopiae</name>
    <name type="common">Cornucopia mushroom</name>
    <dbReference type="NCBI Taxonomy" id="5321"/>
    <lineage>
        <taxon>Eukaryota</taxon>
        <taxon>Fungi</taxon>
        <taxon>Dikarya</taxon>
        <taxon>Basidiomycota</taxon>
        <taxon>Agaricomycotina</taxon>
        <taxon>Agaricomycetes</taxon>
        <taxon>Agaricomycetidae</taxon>
        <taxon>Agaricales</taxon>
        <taxon>Pleurotineae</taxon>
        <taxon>Pleurotaceae</taxon>
        <taxon>Pleurotus</taxon>
    </lineage>
</organism>
<name>A0ACB7IN60_PLECO</name>
<evidence type="ECO:0000313" key="1">
    <source>
        <dbReference type="EMBL" id="KAG9219599.1"/>
    </source>
</evidence>
<dbReference type="EMBL" id="WQMT02000009">
    <property type="protein sequence ID" value="KAG9219599.1"/>
    <property type="molecule type" value="Genomic_DNA"/>
</dbReference>
<sequence>MTALSLYLWYQYRRALESKSLVDSLDEPPPSSSASSAFTRNHDVFVCVESHKSAIPQQRYVSSPPGSFA</sequence>
<dbReference type="Proteomes" id="UP000824881">
    <property type="component" value="Unassembled WGS sequence"/>
</dbReference>